<evidence type="ECO:0000313" key="1">
    <source>
        <dbReference type="EMBL" id="QDU03120.1"/>
    </source>
</evidence>
<gene>
    <name evidence="1" type="ORF">V6x_28320</name>
</gene>
<evidence type="ECO:0000313" key="2">
    <source>
        <dbReference type="Proteomes" id="UP000320722"/>
    </source>
</evidence>
<sequence>MKITPEMQTSIDRFRNAIEKAELKLDSVPPDVRERLQVKYEEFRKQVADQMTDSEILRMLCMADVITPRPPRHWWED</sequence>
<dbReference type="Proteomes" id="UP000320722">
    <property type="component" value="Chromosome"/>
</dbReference>
<proteinExistence type="predicted"/>
<dbReference type="EMBL" id="CP036347">
    <property type="protein sequence ID" value="QDU03120.1"/>
    <property type="molecule type" value="Genomic_DNA"/>
</dbReference>
<protein>
    <submittedName>
        <fullName evidence="1">Uncharacterized protein</fullName>
    </submittedName>
</protein>
<reference evidence="1 2" key="1">
    <citation type="submission" date="2019-02" db="EMBL/GenBank/DDBJ databases">
        <title>Deep-cultivation of Planctomycetes and their phenomic and genomic characterization uncovers novel biology.</title>
        <authorList>
            <person name="Wiegand S."/>
            <person name="Jogler M."/>
            <person name="Boedeker C."/>
            <person name="Pinto D."/>
            <person name="Vollmers J."/>
            <person name="Rivas-Marin E."/>
            <person name="Kohn T."/>
            <person name="Peeters S.H."/>
            <person name="Heuer A."/>
            <person name="Rast P."/>
            <person name="Oberbeckmann S."/>
            <person name="Bunk B."/>
            <person name="Jeske O."/>
            <person name="Meyerdierks A."/>
            <person name="Storesund J.E."/>
            <person name="Kallscheuer N."/>
            <person name="Luecker S."/>
            <person name="Lage O.M."/>
            <person name="Pohl T."/>
            <person name="Merkel B.J."/>
            <person name="Hornburger P."/>
            <person name="Mueller R.-W."/>
            <person name="Bruemmer F."/>
            <person name="Labrenz M."/>
            <person name="Spormann A.M."/>
            <person name="Op den Camp H."/>
            <person name="Overmann J."/>
            <person name="Amann R."/>
            <person name="Jetten M.S.M."/>
            <person name="Mascher T."/>
            <person name="Medema M.H."/>
            <person name="Devos D.P."/>
            <person name="Kaster A.-K."/>
            <person name="Ovreas L."/>
            <person name="Rohde M."/>
            <person name="Galperin M.Y."/>
            <person name="Jogler C."/>
        </authorList>
    </citation>
    <scope>NUCLEOTIDE SEQUENCE [LARGE SCALE GENOMIC DNA]</scope>
    <source>
        <strain evidence="1 2">V6</strain>
    </source>
</reference>
<accession>A0A517WCZ1</accession>
<dbReference type="AlphaFoldDB" id="A0A517WCZ1"/>
<dbReference type="RefSeq" id="WP_145040677.1">
    <property type="nucleotide sequence ID" value="NZ_CP036347.1"/>
</dbReference>
<name>A0A517WCZ1_9PLAN</name>
<organism evidence="1 2">
    <name type="scientific">Gimesia chilikensis</name>
    <dbReference type="NCBI Taxonomy" id="2605989"/>
    <lineage>
        <taxon>Bacteria</taxon>
        <taxon>Pseudomonadati</taxon>
        <taxon>Planctomycetota</taxon>
        <taxon>Planctomycetia</taxon>
        <taxon>Planctomycetales</taxon>
        <taxon>Planctomycetaceae</taxon>
        <taxon>Gimesia</taxon>
    </lineage>
</organism>